<dbReference type="PANTHER" id="PTHR21646">
    <property type="entry name" value="UBIQUITIN CARBOXYL-TERMINAL HYDROLASE"/>
    <property type="match status" value="1"/>
</dbReference>
<gene>
    <name evidence="4" type="ORF">OFLC_LOCUS12092</name>
</gene>
<proteinExistence type="predicted"/>
<dbReference type="InterPro" id="IPR001394">
    <property type="entry name" value="Peptidase_C19_UCH"/>
</dbReference>
<reference evidence="6" key="1">
    <citation type="submission" date="2016-06" db="UniProtKB">
        <authorList>
            <consortium name="WormBaseParasite"/>
        </authorList>
    </citation>
    <scope>IDENTIFICATION</scope>
</reference>
<dbReference type="InterPro" id="IPR050185">
    <property type="entry name" value="Ub_carboxyl-term_hydrolase"/>
</dbReference>
<organism evidence="6">
    <name type="scientific">Onchocerca flexuosa</name>
    <dbReference type="NCBI Taxonomy" id="387005"/>
    <lineage>
        <taxon>Eukaryota</taxon>
        <taxon>Metazoa</taxon>
        <taxon>Ecdysozoa</taxon>
        <taxon>Nematoda</taxon>
        <taxon>Chromadorea</taxon>
        <taxon>Rhabditida</taxon>
        <taxon>Spirurina</taxon>
        <taxon>Spiruromorpha</taxon>
        <taxon>Filarioidea</taxon>
        <taxon>Onchocercidae</taxon>
        <taxon>Onchocerca</taxon>
    </lineage>
</organism>
<dbReference type="InterPro" id="IPR038765">
    <property type="entry name" value="Papain-like_cys_pep_sf"/>
</dbReference>
<dbReference type="EMBL" id="UZAJ01018327">
    <property type="protein sequence ID" value="VDO81858.1"/>
    <property type="molecule type" value="Genomic_DNA"/>
</dbReference>
<dbReference type="SUPFAM" id="SSF54001">
    <property type="entry name" value="Cysteine proteinases"/>
    <property type="match status" value="1"/>
</dbReference>
<evidence type="ECO:0000256" key="1">
    <source>
        <dbReference type="ARBA" id="ARBA00000707"/>
    </source>
</evidence>
<accession>A0A183HX80</accession>
<evidence type="ECO:0000256" key="2">
    <source>
        <dbReference type="ARBA" id="ARBA00012759"/>
    </source>
</evidence>
<evidence type="ECO:0000313" key="5">
    <source>
        <dbReference type="Proteomes" id="UP000267606"/>
    </source>
</evidence>
<dbReference type="PANTHER" id="PTHR21646:SF74">
    <property type="entry name" value="UBIQUITIN CARBOXYL-TERMINAL HYDROLASE 19"/>
    <property type="match status" value="1"/>
</dbReference>
<feature type="domain" description="Peptidase C19 ubiquitin carboxyl-terminal hydrolase" evidence="3">
    <location>
        <begin position="6"/>
        <end position="78"/>
    </location>
</feature>
<evidence type="ECO:0000313" key="4">
    <source>
        <dbReference type="EMBL" id="VDO81858.1"/>
    </source>
</evidence>
<reference evidence="4 5" key="2">
    <citation type="submission" date="2018-11" db="EMBL/GenBank/DDBJ databases">
        <authorList>
            <consortium name="Pathogen Informatics"/>
        </authorList>
    </citation>
    <scope>NUCLEOTIDE SEQUENCE [LARGE SCALE GENOMIC DNA]</scope>
</reference>
<dbReference type="Gene3D" id="3.90.70.10">
    <property type="entry name" value="Cysteine proteinases"/>
    <property type="match status" value="1"/>
</dbReference>
<dbReference type="Pfam" id="PF00443">
    <property type="entry name" value="UCH"/>
    <property type="match status" value="1"/>
</dbReference>
<dbReference type="AlphaFoldDB" id="A0A183HX80"/>
<dbReference type="GO" id="GO:0016579">
    <property type="term" value="P:protein deubiquitination"/>
    <property type="evidence" value="ECO:0007669"/>
    <property type="project" value="InterPro"/>
</dbReference>
<comment type="catalytic activity">
    <reaction evidence="1">
        <text>Thiol-dependent hydrolysis of ester, thioester, amide, peptide and isopeptide bonds formed by the C-terminal Gly of ubiquitin (a 76-residue protein attached to proteins as an intracellular targeting signal).</text>
        <dbReference type="EC" id="3.4.19.12"/>
    </reaction>
</comment>
<sequence length="141" mass="16291">MLYKCFVLDGLHEDLNRVRVKPTTNTIEAEGRPDIEVSREAWRNHLLRNDSIFVDLFHGQLKSRLQCPKCNQISITFDPFAYLAVPFPKEKRSSTLYFWPLDPCLKPVRIVVRYNADGKISEVLDALSRLVNVNPKAVSFE</sequence>
<dbReference type="GO" id="GO:0004843">
    <property type="term" value="F:cysteine-type deubiquitinase activity"/>
    <property type="evidence" value="ECO:0007669"/>
    <property type="project" value="UniProtKB-EC"/>
</dbReference>
<dbReference type="Proteomes" id="UP000267606">
    <property type="component" value="Unassembled WGS sequence"/>
</dbReference>
<dbReference type="EC" id="3.4.19.12" evidence="2"/>
<dbReference type="STRING" id="387005.A0A183HX80"/>
<name>A0A183HX80_9BILA</name>
<dbReference type="WBParaSite" id="OFLC_0001209201-mRNA-1">
    <property type="protein sequence ID" value="OFLC_0001209201-mRNA-1"/>
    <property type="gene ID" value="OFLC_0001209201"/>
</dbReference>
<keyword evidence="5" id="KW-1185">Reference proteome</keyword>
<evidence type="ECO:0000313" key="6">
    <source>
        <dbReference type="WBParaSite" id="OFLC_0001209201-mRNA-1"/>
    </source>
</evidence>
<evidence type="ECO:0000259" key="3">
    <source>
        <dbReference type="Pfam" id="PF00443"/>
    </source>
</evidence>
<protein>
    <recommendedName>
        <fullName evidence="2">ubiquitinyl hydrolase 1</fullName>
        <ecNumber evidence="2">3.4.19.12</ecNumber>
    </recommendedName>
</protein>